<protein>
    <submittedName>
        <fullName evidence="10">MFS transporter</fullName>
    </submittedName>
</protein>
<accession>A0A853EX23</accession>
<dbReference type="Pfam" id="PF07690">
    <property type="entry name" value="MFS_1"/>
    <property type="match status" value="1"/>
</dbReference>
<feature type="transmembrane region" description="Helical" evidence="8">
    <location>
        <begin position="34"/>
        <end position="51"/>
    </location>
</feature>
<dbReference type="GO" id="GO:0005886">
    <property type="term" value="C:plasma membrane"/>
    <property type="evidence" value="ECO:0007669"/>
    <property type="project" value="UniProtKB-SubCell"/>
</dbReference>
<proteinExistence type="inferred from homology"/>
<feature type="transmembrane region" description="Helical" evidence="8">
    <location>
        <begin position="71"/>
        <end position="91"/>
    </location>
</feature>
<feature type="transmembrane region" description="Helical" evidence="8">
    <location>
        <begin position="103"/>
        <end position="119"/>
    </location>
</feature>
<dbReference type="PANTHER" id="PTHR43271:SF1">
    <property type="entry name" value="INNER MEMBRANE TRANSPORT PROTEIN YNFM"/>
    <property type="match status" value="1"/>
</dbReference>
<dbReference type="EMBL" id="JACBYE010000028">
    <property type="protein sequence ID" value="NYS94192.1"/>
    <property type="molecule type" value="Genomic_DNA"/>
</dbReference>
<comment type="similarity">
    <text evidence="2">Belongs to the major facilitator superfamily.</text>
</comment>
<evidence type="ECO:0000313" key="11">
    <source>
        <dbReference type="Proteomes" id="UP000561011"/>
    </source>
</evidence>
<keyword evidence="11" id="KW-1185">Reference proteome</keyword>
<dbReference type="PROSITE" id="PS50850">
    <property type="entry name" value="MFS"/>
    <property type="match status" value="1"/>
</dbReference>
<feature type="transmembrane region" description="Helical" evidence="8">
    <location>
        <begin position="125"/>
        <end position="146"/>
    </location>
</feature>
<evidence type="ECO:0000313" key="10">
    <source>
        <dbReference type="EMBL" id="NYS94192.1"/>
    </source>
</evidence>
<evidence type="ECO:0000256" key="1">
    <source>
        <dbReference type="ARBA" id="ARBA00004651"/>
    </source>
</evidence>
<dbReference type="Gene3D" id="1.20.1250.20">
    <property type="entry name" value="MFS general substrate transporter like domains"/>
    <property type="match status" value="1"/>
</dbReference>
<feature type="transmembrane region" description="Helical" evidence="8">
    <location>
        <begin position="242"/>
        <end position="263"/>
    </location>
</feature>
<dbReference type="InterPro" id="IPR036259">
    <property type="entry name" value="MFS_trans_sf"/>
</dbReference>
<feature type="transmembrane region" description="Helical" evidence="8">
    <location>
        <begin position="188"/>
        <end position="208"/>
    </location>
</feature>
<keyword evidence="5 8" id="KW-0812">Transmembrane</keyword>
<evidence type="ECO:0000256" key="6">
    <source>
        <dbReference type="ARBA" id="ARBA00022989"/>
    </source>
</evidence>
<dbReference type="Proteomes" id="UP000561011">
    <property type="component" value="Unassembled WGS sequence"/>
</dbReference>
<evidence type="ECO:0000256" key="8">
    <source>
        <dbReference type="SAM" id="Phobius"/>
    </source>
</evidence>
<dbReference type="AlphaFoldDB" id="A0A853EX23"/>
<evidence type="ECO:0000256" key="5">
    <source>
        <dbReference type="ARBA" id="ARBA00022692"/>
    </source>
</evidence>
<feature type="transmembrane region" description="Helical" evidence="8">
    <location>
        <begin position="158"/>
        <end position="176"/>
    </location>
</feature>
<feature type="transmembrane region" description="Helical" evidence="8">
    <location>
        <begin position="331"/>
        <end position="353"/>
    </location>
</feature>
<reference evidence="10 11" key="1">
    <citation type="submission" date="2020-07" db="EMBL/GenBank/DDBJ databases">
        <title>MOT database genomes.</title>
        <authorList>
            <person name="Joseph S."/>
            <person name="Aduse-Opoku J."/>
            <person name="Hashim A."/>
            <person name="Wade W."/>
            <person name="Curtis M."/>
        </authorList>
    </citation>
    <scope>NUCLEOTIDE SEQUENCE [LARGE SCALE GENOMIC DNA]</scope>
    <source>
        <strain evidence="10 11">DSM 100099</strain>
    </source>
</reference>
<feature type="transmembrane region" description="Helical" evidence="8">
    <location>
        <begin position="389"/>
        <end position="411"/>
    </location>
</feature>
<dbReference type="CDD" id="cd17324">
    <property type="entry name" value="MFS_NepI_like"/>
    <property type="match status" value="1"/>
</dbReference>
<feature type="domain" description="Major facilitator superfamily (MFS) profile" evidence="9">
    <location>
        <begin position="30"/>
        <end position="418"/>
    </location>
</feature>
<evidence type="ECO:0000256" key="2">
    <source>
        <dbReference type="ARBA" id="ARBA00008335"/>
    </source>
</evidence>
<feature type="transmembrane region" description="Helical" evidence="8">
    <location>
        <begin position="275"/>
        <end position="296"/>
    </location>
</feature>
<feature type="transmembrane region" description="Helical" evidence="8">
    <location>
        <begin position="308"/>
        <end position="325"/>
    </location>
</feature>
<dbReference type="InterPro" id="IPR020846">
    <property type="entry name" value="MFS_dom"/>
</dbReference>
<sequence>MRTPSVVRVTTTATRPTALTPARELPQVIGERRLAAALWCAGLGTFALLYAPQGLLTDVSASLAVSPSRAALLVSGATLGLAASVIPWAWLSDRIGRPEAMRVAAVASAVLAVLVPWLPGFEMLVAGRFLQGAALGGIPALAIALVHDWSLPARAGALAGSYVAATSVGGLVGRLVSVPVAQHLGWRLGLVAVGACLTAVMALLVFLLPPGSPRGRRPHLEVGARRPSQLTHLRAHLRDRTLVALFCVGGLLVGGLAAIFNYLPFRLEAPPYGLAPTVVSLVFLTYLAGTVGSRLAGALSDRWSPRTVLVIACSLMGVGAVVTLARPLLVVVAGVTVLTLGLFVGHAVAASRVGARATTGRAQATALYTVVYYAGASLFGWVAGHAWGLVGWVGVVGLVVALAAVALMLVLSVPTVTRTCAASGPAGS</sequence>
<comment type="subcellular location">
    <subcellularLocation>
        <location evidence="1">Cell membrane</location>
        <topology evidence="1">Multi-pass membrane protein</topology>
    </subcellularLocation>
</comment>
<dbReference type="SUPFAM" id="SSF103473">
    <property type="entry name" value="MFS general substrate transporter"/>
    <property type="match status" value="1"/>
</dbReference>
<organism evidence="10 11">
    <name type="scientific">Sanguibacter inulinus</name>
    <dbReference type="NCBI Taxonomy" id="60922"/>
    <lineage>
        <taxon>Bacteria</taxon>
        <taxon>Bacillati</taxon>
        <taxon>Actinomycetota</taxon>
        <taxon>Actinomycetes</taxon>
        <taxon>Micrococcales</taxon>
        <taxon>Sanguibacteraceae</taxon>
        <taxon>Sanguibacter</taxon>
    </lineage>
</organism>
<keyword evidence="7 8" id="KW-0472">Membrane</keyword>
<comment type="caution">
    <text evidence="10">The sequence shown here is derived from an EMBL/GenBank/DDBJ whole genome shotgun (WGS) entry which is preliminary data.</text>
</comment>
<dbReference type="GO" id="GO:0022857">
    <property type="term" value="F:transmembrane transporter activity"/>
    <property type="evidence" value="ECO:0007669"/>
    <property type="project" value="InterPro"/>
</dbReference>
<keyword evidence="4" id="KW-1003">Cell membrane</keyword>
<feature type="transmembrane region" description="Helical" evidence="8">
    <location>
        <begin position="365"/>
        <end position="383"/>
    </location>
</feature>
<name>A0A853EX23_9MICO</name>
<dbReference type="PANTHER" id="PTHR43271">
    <property type="entry name" value="BLL2771 PROTEIN"/>
    <property type="match status" value="1"/>
</dbReference>
<evidence type="ECO:0000259" key="9">
    <source>
        <dbReference type="PROSITE" id="PS50850"/>
    </source>
</evidence>
<evidence type="ECO:0000256" key="3">
    <source>
        <dbReference type="ARBA" id="ARBA00022448"/>
    </source>
</evidence>
<evidence type="ECO:0000256" key="7">
    <source>
        <dbReference type="ARBA" id="ARBA00023136"/>
    </source>
</evidence>
<keyword evidence="3" id="KW-0813">Transport</keyword>
<evidence type="ECO:0000256" key="4">
    <source>
        <dbReference type="ARBA" id="ARBA00022475"/>
    </source>
</evidence>
<dbReference type="InterPro" id="IPR011701">
    <property type="entry name" value="MFS"/>
</dbReference>
<gene>
    <name evidence="10" type="ORF">HZZ10_11770</name>
</gene>
<keyword evidence="6 8" id="KW-1133">Transmembrane helix</keyword>